<accession>A0AAJ5TBF3</accession>
<gene>
    <name evidence="3" type="primary">cobC</name>
    <name evidence="3" type="ORF">NCTC10904_01824</name>
</gene>
<dbReference type="PANTHER" id="PTHR48100">
    <property type="entry name" value="BROAD-SPECIFICITY PHOSPHATASE YOR283W-RELATED"/>
    <property type="match status" value="1"/>
</dbReference>
<dbReference type="InterPro" id="IPR050275">
    <property type="entry name" value="PGM_Phosphatase"/>
</dbReference>
<dbReference type="GO" id="GO:0043755">
    <property type="term" value="F:alpha-ribazole phosphatase activity"/>
    <property type="evidence" value="ECO:0007669"/>
    <property type="project" value="UniProtKB-EC"/>
</dbReference>
<feature type="active site" description="Tele-phosphohistidine intermediate" evidence="1">
    <location>
        <position position="10"/>
    </location>
</feature>
<keyword evidence="3" id="KW-0378">Hydrolase</keyword>
<dbReference type="Gene3D" id="3.40.50.1240">
    <property type="entry name" value="Phosphoglycerate mutase-like"/>
    <property type="match status" value="1"/>
</dbReference>
<dbReference type="Pfam" id="PF00300">
    <property type="entry name" value="His_Phos_1"/>
    <property type="match status" value="1"/>
</dbReference>
<evidence type="ECO:0000313" key="3">
    <source>
        <dbReference type="EMBL" id="VDY72538.1"/>
    </source>
</evidence>
<feature type="binding site" evidence="2">
    <location>
        <begin position="9"/>
        <end position="16"/>
    </location>
    <ligand>
        <name>substrate</name>
    </ligand>
</feature>
<dbReference type="SUPFAM" id="SSF53254">
    <property type="entry name" value="Phosphoglycerate mutase-like"/>
    <property type="match status" value="1"/>
</dbReference>
<dbReference type="InterPro" id="IPR001345">
    <property type="entry name" value="PG/BPGM_mutase_AS"/>
</dbReference>
<dbReference type="SMART" id="SM00855">
    <property type="entry name" value="PGAM"/>
    <property type="match status" value="1"/>
</dbReference>
<dbReference type="PIRSF" id="PIRSF000709">
    <property type="entry name" value="6PFK_2-Ptase"/>
    <property type="match status" value="1"/>
</dbReference>
<feature type="active site" description="Proton donor/acceptor" evidence="1">
    <location>
        <position position="81"/>
    </location>
</feature>
<dbReference type="AlphaFoldDB" id="A0AAJ5TBF3"/>
<proteinExistence type="predicted"/>
<dbReference type="PROSITE" id="PS00175">
    <property type="entry name" value="PG_MUTASE"/>
    <property type="match status" value="1"/>
</dbReference>
<evidence type="ECO:0000256" key="2">
    <source>
        <dbReference type="PIRSR" id="PIRSR613078-2"/>
    </source>
</evidence>
<reference evidence="3 4" key="1">
    <citation type="submission" date="2018-12" db="EMBL/GenBank/DDBJ databases">
        <authorList>
            <consortium name="Pathogen Informatics"/>
        </authorList>
    </citation>
    <scope>NUCLEOTIDE SEQUENCE [LARGE SCALE GENOMIC DNA]</scope>
    <source>
        <strain evidence="4">NCTC 10904</strain>
    </source>
</reference>
<dbReference type="EC" id="3.1.3.73" evidence="3"/>
<feature type="binding site" evidence="2">
    <location>
        <position position="59"/>
    </location>
    <ligand>
        <name>substrate</name>
    </ligand>
</feature>
<dbReference type="Proteomes" id="UP000266918">
    <property type="component" value="Chromosome"/>
</dbReference>
<protein>
    <submittedName>
        <fullName evidence="3">Alpha-ribazole-5'-phosphate phosphatase</fullName>
        <ecNumber evidence="3">3.1.3.73</ecNumber>
    </submittedName>
</protein>
<dbReference type="EMBL" id="LR134002">
    <property type="protein sequence ID" value="VDY72538.1"/>
    <property type="molecule type" value="Genomic_DNA"/>
</dbReference>
<organism evidence="3 4">
    <name type="scientific">Streptococcus sanguinis</name>
    <dbReference type="NCBI Taxonomy" id="1305"/>
    <lineage>
        <taxon>Bacteria</taxon>
        <taxon>Bacillati</taxon>
        <taxon>Bacillota</taxon>
        <taxon>Bacilli</taxon>
        <taxon>Lactobacillales</taxon>
        <taxon>Streptococcaceae</taxon>
        <taxon>Streptococcus</taxon>
    </lineage>
</organism>
<sequence length="191" mass="22113">MMKRWYLMRHGQTDYNRRRCFYGSHDVSINEQGQKDAKQLALLMQEHPVDVIYTSCLKRTQETAQLAFPDRQVQAIADFDERGFGQWEGLTADQIEAAFPEVWQAWLEAPFEVTPPEAEVFADFQTRVWSATDCLLESGGESVALVAHLGVLRLIYQHLVDPEAVFWNIDVPQEQVLLLEERDRTWQATLL</sequence>
<dbReference type="InterPro" id="IPR013078">
    <property type="entry name" value="His_Pase_superF_clade-1"/>
</dbReference>
<dbReference type="InterPro" id="IPR029033">
    <property type="entry name" value="His_PPase_superfam"/>
</dbReference>
<name>A0AAJ5TBF3_STRSA</name>
<evidence type="ECO:0000256" key="1">
    <source>
        <dbReference type="PIRSR" id="PIRSR613078-1"/>
    </source>
</evidence>
<evidence type="ECO:0000313" key="4">
    <source>
        <dbReference type="Proteomes" id="UP000266918"/>
    </source>
</evidence>
<dbReference type="CDD" id="cd07067">
    <property type="entry name" value="HP_PGM_like"/>
    <property type="match status" value="1"/>
</dbReference>